<sequence length="93" mass="10061">MACLYFSIKMGGGKNLGQMAWPSSSEWTGFTKTEGGVLIAITGHGQNPPVQGHRSGDNPTPHHYYAHQGNENPLTYPPASHPHIRGAPDGRRK</sequence>
<dbReference type="AlphaFoldDB" id="A0A4Y2KK17"/>
<keyword evidence="3" id="KW-1185">Reference proteome</keyword>
<proteinExistence type="predicted"/>
<dbReference type="EMBL" id="BGPR01004725">
    <property type="protein sequence ID" value="GBN02698.1"/>
    <property type="molecule type" value="Genomic_DNA"/>
</dbReference>
<organism evidence="2 3">
    <name type="scientific">Araneus ventricosus</name>
    <name type="common">Orbweaver spider</name>
    <name type="synonym">Epeira ventricosa</name>
    <dbReference type="NCBI Taxonomy" id="182803"/>
    <lineage>
        <taxon>Eukaryota</taxon>
        <taxon>Metazoa</taxon>
        <taxon>Ecdysozoa</taxon>
        <taxon>Arthropoda</taxon>
        <taxon>Chelicerata</taxon>
        <taxon>Arachnida</taxon>
        <taxon>Araneae</taxon>
        <taxon>Araneomorphae</taxon>
        <taxon>Entelegynae</taxon>
        <taxon>Araneoidea</taxon>
        <taxon>Araneidae</taxon>
        <taxon>Araneus</taxon>
    </lineage>
</organism>
<comment type="caution">
    <text evidence="2">The sequence shown here is derived from an EMBL/GenBank/DDBJ whole genome shotgun (WGS) entry which is preliminary data.</text>
</comment>
<name>A0A4Y2KK17_ARAVE</name>
<reference evidence="2 3" key="1">
    <citation type="journal article" date="2019" name="Sci. Rep.">
        <title>Orb-weaving spider Araneus ventricosus genome elucidates the spidroin gene catalogue.</title>
        <authorList>
            <person name="Kono N."/>
            <person name="Nakamura H."/>
            <person name="Ohtoshi R."/>
            <person name="Moran D.A.P."/>
            <person name="Shinohara A."/>
            <person name="Yoshida Y."/>
            <person name="Fujiwara M."/>
            <person name="Mori M."/>
            <person name="Tomita M."/>
            <person name="Arakawa K."/>
        </authorList>
    </citation>
    <scope>NUCLEOTIDE SEQUENCE [LARGE SCALE GENOMIC DNA]</scope>
</reference>
<accession>A0A4Y2KK17</accession>
<protein>
    <submittedName>
        <fullName evidence="2">Uncharacterized protein</fullName>
    </submittedName>
</protein>
<evidence type="ECO:0000256" key="1">
    <source>
        <dbReference type="SAM" id="MobiDB-lite"/>
    </source>
</evidence>
<dbReference type="Proteomes" id="UP000499080">
    <property type="component" value="Unassembled WGS sequence"/>
</dbReference>
<feature type="region of interest" description="Disordered" evidence="1">
    <location>
        <begin position="42"/>
        <end position="93"/>
    </location>
</feature>
<evidence type="ECO:0000313" key="2">
    <source>
        <dbReference type="EMBL" id="GBN02698.1"/>
    </source>
</evidence>
<evidence type="ECO:0000313" key="3">
    <source>
        <dbReference type="Proteomes" id="UP000499080"/>
    </source>
</evidence>
<gene>
    <name evidence="2" type="ORF">AVEN_237424_1</name>
</gene>